<gene>
    <name evidence="3" type="ORF">EYC84_002905</name>
</gene>
<comment type="caution">
    <text evidence="3">The sequence shown here is derived from an EMBL/GenBank/DDBJ whole genome shotgun (WGS) entry which is preliminary data.</text>
</comment>
<feature type="transmembrane region" description="Helical" evidence="2">
    <location>
        <begin position="103"/>
        <end position="122"/>
    </location>
</feature>
<dbReference type="VEuPathDB" id="FungiDB:MFRU_028g00100"/>
<evidence type="ECO:0000313" key="4">
    <source>
        <dbReference type="Proteomes" id="UP000322873"/>
    </source>
</evidence>
<keyword evidence="2" id="KW-0812">Transmembrane</keyword>
<evidence type="ECO:0000256" key="1">
    <source>
        <dbReference type="SAM" id="MobiDB-lite"/>
    </source>
</evidence>
<dbReference type="AlphaFoldDB" id="A0A5M9JVY9"/>
<keyword evidence="2" id="KW-0472">Membrane</keyword>
<dbReference type="Proteomes" id="UP000322873">
    <property type="component" value="Unassembled WGS sequence"/>
</dbReference>
<evidence type="ECO:0000313" key="3">
    <source>
        <dbReference type="EMBL" id="KAA8572279.1"/>
    </source>
</evidence>
<name>A0A5M9JVY9_MONFR</name>
<organism evidence="3 4">
    <name type="scientific">Monilinia fructicola</name>
    <name type="common">Brown rot fungus</name>
    <name type="synonym">Ciboria fructicola</name>
    <dbReference type="NCBI Taxonomy" id="38448"/>
    <lineage>
        <taxon>Eukaryota</taxon>
        <taxon>Fungi</taxon>
        <taxon>Dikarya</taxon>
        <taxon>Ascomycota</taxon>
        <taxon>Pezizomycotina</taxon>
        <taxon>Leotiomycetes</taxon>
        <taxon>Helotiales</taxon>
        <taxon>Sclerotiniaceae</taxon>
        <taxon>Monilinia</taxon>
    </lineage>
</organism>
<dbReference type="EMBL" id="VICG01000004">
    <property type="protein sequence ID" value="KAA8572279.1"/>
    <property type="molecule type" value="Genomic_DNA"/>
</dbReference>
<proteinExistence type="predicted"/>
<dbReference type="PANTHER" id="PTHR38794:SF1">
    <property type="entry name" value="INTEGRAL MEMBRANE PROTEIN"/>
    <property type="match status" value="1"/>
</dbReference>
<feature type="transmembrane region" description="Helical" evidence="2">
    <location>
        <begin position="131"/>
        <end position="156"/>
    </location>
</feature>
<feature type="compositionally biased region" description="Basic residues" evidence="1">
    <location>
        <begin position="184"/>
        <end position="193"/>
    </location>
</feature>
<reference evidence="3 4" key="1">
    <citation type="submission" date="2019-06" db="EMBL/GenBank/DDBJ databases">
        <title>Genome Sequence of the Brown Rot Fungal Pathogen Monilinia fructicola.</title>
        <authorList>
            <person name="De Miccolis Angelini R.M."/>
            <person name="Landi L."/>
            <person name="Abate D."/>
            <person name="Pollastro S."/>
            <person name="Romanazzi G."/>
            <person name="Faretra F."/>
        </authorList>
    </citation>
    <scope>NUCLEOTIDE SEQUENCE [LARGE SCALE GENOMIC DNA]</scope>
    <source>
        <strain evidence="3 4">Mfrc123</strain>
    </source>
</reference>
<keyword evidence="2" id="KW-1133">Transmembrane helix</keyword>
<feature type="region of interest" description="Disordered" evidence="1">
    <location>
        <begin position="174"/>
        <end position="193"/>
    </location>
</feature>
<sequence>MTDNSTAPLLPSAPFDTPTDHRSLLDVIAWLFTIISFMVVATRCGTRWAVSRIFALDDALIIISLLFATGSTTAITIGIKNGLGLLDWESGSQDELDALQKSVFSFNILVIIAITAQLAILFDEDQSGEPFFFWSFIMSTLLAQCLGIVSACILYLKPFLKSLNSGMMRNDDLRRREETNVSSSHKKYASKTKATPKKKMSRLLNSVTDISSATTIAKDGNFPPNLKGIPLKDYPMRNDLRNDHQVSVVAQPGTNEWEATSQLSRSNMIRQTKTFTAASIHADDQV</sequence>
<feature type="transmembrane region" description="Helical" evidence="2">
    <location>
        <begin position="58"/>
        <end position="83"/>
    </location>
</feature>
<accession>A0A5M9JVY9</accession>
<feature type="transmembrane region" description="Helical" evidence="2">
    <location>
        <begin position="27"/>
        <end position="46"/>
    </location>
</feature>
<protein>
    <submittedName>
        <fullName evidence="3">Uncharacterized protein</fullName>
    </submittedName>
</protein>
<evidence type="ECO:0000256" key="2">
    <source>
        <dbReference type="SAM" id="Phobius"/>
    </source>
</evidence>
<keyword evidence="4" id="KW-1185">Reference proteome</keyword>
<dbReference type="PANTHER" id="PTHR38794">
    <property type="entry name" value="INTEGRAL MEMBRANE PROTEIN"/>
    <property type="match status" value="1"/>
</dbReference>